<protein>
    <submittedName>
        <fullName evidence="2">Uncharacterized protein</fullName>
    </submittedName>
</protein>
<name>L8WZR0_THACA</name>
<evidence type="ECO:0000313" key="3">
    <source>
        <dbReference type="Proteomes" id="UP000011668"/>
    </source>
</evidence>
<feature type="compositionally biased region" description="Polar residues" evidence="1">
    <location>
        <begin position="477"/>
        <end position="493"/>
    </location>
</feature>
<dbReference type="OMA" id="SDRHASM"/>
<feature type="compositionally biased region" description="Low complexity" evidence="1">
    <location>
        <begin position="302"/>
        <end position="312"/>
    </location>
</feature>
<feature type="compositionally biased region" description="Low complexity" evidence="1">
    <location>
        <begin position="231"/>
        <end position="241"/>
    </location>
</feature>
<gene>
    <name evidence="2" type="ORF">AG1IA_02398</name>
</gene>
<feature type="compositionally biased region" description="Low complexity" evidence="1">
    <location>
        <begin position="256"/>
        <end position="283"/>
    </location>
</feature>
<feature type="region of interest" description="Disordered" evidence="1">
    <location>
        <begin position="104"/>
        <end position="132"/>
    </location>
</feature>
<feature type="compositionally biased region" description="Polar residues" evidence="1">
    <location>
        <begin position="374"/>
        <end position="388"/>
    </location>
</feature>
<dbReference type="OrthoDB" id="2802795at2759"/>
<feature type="compositionally biased region" description="Polar residues" evidence="1">
    <location>
        <begin position="324"/>
        <end position="338"/>
    </location>
</feature>
<proteinExistence type="predicted"/>
<feature type="region of interest" description="Disordered" evidence="1">
    <location>
        <begin position="1"/>
        <end position="22"/>
    </location>
</feature>
<evidence type="ECO:0000313" key="2">
    <source>
        <dbReference type="EMBL" id="ELU43581.1"/>
    </source>
</evidence>
<feature type="region of interest" description="Disordered" evidence="1">
    <location>
        <begin position="148"/>
        <end position="410"/>
    </location>
</feature>
<feature type="compositionally biased region" description="Low complexity" evidence="1">
    <location>
        <begin position="164"/>
        <end position="195"/>
    </location>
</feature>
<feature type="compositionally biased region" description="Low complexity" evidence="1">
    <location>
        <begin position="107"/>
        <end position="132"/>
    </location>
</feature>
<feature type="compositionally biased region" description="Polar residues" evidence="1">
    <location>
        <begin position="455"/>
        <end position="469"/>
    </location>
</feature>
<feature type="region of interest" description="Disordered" evidence="1">
    <location>
        <begin position="539"/>
        <end position="648"/>
    </location>
</feature>
<feature type="region of interest" description="Disordered" evidence="1">
    <location>
        <begin position="424"/>
        <end position="509"/>
    </location>
</feature>
<accession>L8WZR0</accession>
<sequence length="695" mass="72983">MLDASAMIPVPSSSQQPLKPILKRSGSNTVTKSVTFSATNSQVFFADDWDRSAVEVVSKLSYSDVLELKQLSLESLPSDRHASMGLSPLLSHVPLTLCPLTCEEPKNSSSSSTESRAAAPPSSSASSSEPKASPLVVPDLSILASPVPTSSAVPSVLPRPPLSPVSSDAGSSASVSMGSVSPRTTSDSSPESTPPKISVQLTAPVPVRRQLMMSFQPLLPEPGAELPPSPVLSASSLSDSSTDTGKTLSILLTQDPMTPTTPRTPHTPSQLSPIPASPISPTSFVFGPAPTQGSSPNKSRSSRAADSARSSALLGPKSGDFGQSPPTKSAAGNVSPVSPISPASDKTVSIASELVRPVPRRAYTPVSDIPSLAPSPQTSLVRRASLSSAPDLDPVQRTKGSRGFDESRGTKRLAIAASAWVDGALPSHKEELETSIPTPIEPNLRSVPLPPAPTPSRSLQRSNSLNESQPRPFKYTNPYSQIRESDESTSVGETTPRLHTRRASSDRAVQLTRDLPAAASIKSTSLALPNAQEDSLGLSIAPRARPPPVSMSRPVPAHRASVHGYPVGTNRPPSPTPQAFSRGYPSPLSPNPPLSHQQPQLQSRSGKPLATKDANANRPLLEPRSASYTLSDSGKGANLFDRKPRSASDLPLVAPPAVATYSAPLGRPKNSKKKKLYTPAYPIRSLFAVPLQPVW</sequence>
<keyword evidence="3" id="KW-1185">Reference proteome</keyword>
<comment type="caution">
    <text evidence="2">The sequence shown here is derived from an EMBL/GenBank/DDBJ whole genome shotgun (WGS) entry which is preliminary data.</text>
</comment>
<evidence type="ECO:0000256" key="1">
    <source>
        <dbReference type="SAM" id="MobiDB-lite"/>
    </source>
</evidence>
<organism evidence="2 3">
    <name type="scientific">Thanatephorus cucumeris (strain AG1-IA)</name>
    <name type="common">Rice sheath blight fungus</name>
    <name type="synonym">Rhizoctonia solani</name>
    <dbReference type="NCBI Taxonomy" id="983506"/>
    <lineage>
        <taxon>Eukaryota</taxon>
        <taxon>Fungi</taxon>
        <taxon>Dikarya</taxon>
        <taxon>Basidiomycota</taxon>
        <taxon>Agaricomycotina</taxon>
        <taxon>Agaricomycetes</taxon>
        <taxon>Cantharellales</taxon>
        <taxon>Ceratobasidiaceae</taxon>
        <taxon>Rhizoctonia</taxon>
        <taxon>Rhizoctonia solani AG-1</taxon>
    </lineage>
</organism>
<dbReference type="HOGENOM" id="CLU_434854_0_0_1"/>
<dbReference type="STRING" id="983506.L8WZR0"/>
<reference evidence="2 3" key="1">
    <citation type="journal article" date="2013" name="Nat. Commun.">
        <title>The evolution and pathogenic mechanisms of the rice sheath blight pathogen.</title>
        <authorList>
            <person name="Zheng A."/>
            <person name="Lin R."/>
            <person name="Xu L."/>
            <person name="Qin P."/>
            <person name="Tang C."/>
            <person name="Ai P."/>
            <person name="Zhang D."/>
            <person name="Liu Y."/>
            <person name="Sun Z."/>
            <person name="Feng H."/>
            <person name="Wang Y."/>
            <person name="Chen Y."/>
            <person name="Liang X."/>
            <person name="Fu R."/>
            <person name="Li Q."/>
            <person name="Zhang J."/>
            <person name="Yu X."/>
            <person name="Xie Z."/>
            <person name="Ding L."/>
            <person name="Guan P."/>
            <person name="Tang J."/>
            <person name="Liang Y."/>
            <person name="Wang S."/>
            <person name="Deng Q."/>
            <person name="Li S."/>
            <person name="Zhu J."/>
            <person name="Wang L."/>
            <person name="Liu H."/>
            <person name="Li P."/>
        </authorList>
    </citation>
    <scope>NUCLEOTIDE SEQUENCE [LARGE SCALE GENOMIC DNA]</scope>
    <source>
        <strain evidence="3">AG-1 IA</strain>
    </source>
</reference>
<feature type="compositionally biased region" description="Low complexity" evidence="1">
    <location>
        <begin position="594"/>
        <end position="603"/>
    </location>
</feature>
<feature type="compositionally biased region" description="Polar residues" evidence="1">
    <location>
        <begin position="242"/>
        <end position="252"/>
    </location>
</feature>
<dbReference type="Proteomes" id="UP000011668">
    <property type="component" value="Unassembled WGS sequence"/>
</dbReference>
<dbReference type="EMBL" id="AFRT01000526">
    <property type="protein sequence ID" value="ELU43581.1"/>
    <property type="molecule type" value="Genomic_DNA"/>
</dbReference>
<dbReference type="AlphaFoldDB" id="L8WZR0"/>